<name>A0A265N862_9BACI</name>
<accession>A0A265N862</accession>
<dbReference type="Proteomes" id="UP000216498">
    <property type="component" value="Unassembled WGS sequence"/>
</dbReference>
<feature type="domain" description="DnaB/C C-terminal" evidence="3">
    <location>
        <begin position="187"/>
        <end position="255"/>
    </location>
</feature>
<organism evidence="4 5">
    <name type="scientific">Virgibacillus indicus</name>
    <dbReference type="NCBI Taxonomy" id="2024554"/>
    <lineage>
        <taxon>Bacteria</taxon>
        <taxon>Bacillati</taxon>
        <taxon>Bacillota</taxon>
        <taxon>Bacilli</taxon>
        <taxon>Bacillales</taxon>
        <taxon>Bacillaceae</taxon>
        <taxon>Virgibacillus</taxon>
    </lineage>
</organism>
<dbReference type="RefSeq" id="WP_094885959.1">
    <property type="nucleotide sequence ID" value="NZ_NPMS01000005.1"/>
</dbReference>
<sequence length="324" mass="36239">MNYIKEINAFHNQNLFEPLSSSAICLWYALMHFNNLCGWKKEFSVAASQLQSVSGLKATAFKEARLELQRKGRIGVTSRSGNQAAVYRMVSQVMVFSMEEEYIEENEKSAKEVPIPQDNLQNDHQENPAEADQTADETIGQSAGCNTGHSNGQGSGCNSDSSPGPFFKQDITKQKQNKTTAAAAGAIRFFEDNFGGISPFISRSIQGWVADTSEPLVLHAMELALEQGVEKWRYVKGILEAWKVKGIVSVEAAMMEEKPGRGSGQVREADKFSAEIVPDWFVERKKKEREQERKRREELRKPVDPVDAVREMEEVREMLAGLGV</sequence>
<feature type="compositionally biased region" description="Polar residues" evidence="2">
    <location>
        <begin position="139"/>
        <end position="162"/>
    </location>
</feature>
<dbReference type="OrthoDB" id="1047417at2"/>
<dbReference type="AlphaFoldDB" id="A0A265N862"/>
<evidence type="ECO:0000256" key="2">
    <source>
        <dbReference type="SAM" id="MobiDB-lite"/>
    </source>
</evidence>
<proteinExistence type="inferred from homology"/>
<evidence type="ECO:0000256" key="1">
    <source>
        <dbReference type="ARBA" id="ARBA00093462"/>
    </source>
</evidence>
<feature type="region of interest" description="Disordered" evidence="2">
    <location>
        <begin position="117"/>
        <end position="174"/>
    </location>
</feature>
<dbReference type="PANTHER" id="PTHR37293">
    <property type="entry name" value="PHAGE REPLICATION PROTEIN-RELATED"/>
    <property type="match status" value="1"/>
</dbReference>
<dbReference type="InterPro" id="IPR053162">
    <property type="entry name" value="DnaD"/>
</dbReference>
<keyword evidence="5" id="KW-1185">Reference proteome</keyword>
<gene>
    <name evidence="4" type="ORF">CIL03_11235</name>
</gene>
<evidence type="ECO:0000313" key="5">
    <source>
        <dbReference type="Proteomes" id="UP000216498"/>
    </source>
</evidence>
<dbReference type="InterPro" id="IPR034829">
    <property type="entry name" value="DnaD-like_sf"/>
</dbReference>
<dbReference type="SUPFAM" id="SSF158499">
    <property type="entry name" value="DnaD domain-like"/>
    <property type="match status" value="1"/>
</dbReference>
<dbReference type="Pfam" id="PF07261">
    <property type="entry name" value="DnaB_2"/>
    <property type="match status" value="1"/>
</dbReference>
<dbReference type="InterPro" id="IPR006343">
    <property type="entry name" value="DnaB/C_C"/>
</dbReference>
<evidence type="ECO:0000259" key="3">
    <source>
        <dbReference type="Pfam" id="PF07261"/>
    </source>
</evidence>
<dbReference type="PANTHER" id="PTHR37293:SF9">
    <property type="entry name" value="PHI ETA ORF 22-LIKE PROTEIN"/>
    <property type="match status" value="1"/>
</dbReference>
<comment type="caution">
    <text evidence="4">The sequence shown here is derived from an EMBL/GenBank/DDBJ whole genome shotgun (WGS) entry which is preliminary data.</text>
</comment>
<reference evidence="4 5" key="1">
    <citation type="submission" date="2017-08" db="EMBL/GenBank/DDBJ databases">
        <title>Virgibacillus indicus sp. nov. and Virgibacillus profoundi sp. nov, two moderately halophilic bacteria isolated from marine sediment by using the Microfluidic Streak Plate.</title>
        <authorList>
            <person name="Xu B."/>
            <person name="Hu B."/>
            <person name="Wang J."/>
            <person name="Zhu Y."/>
            <person name="Huang L."/>
            <person name="Du W."/>
            <person name="Huang Y."/>
        </authorList>
    </citation>
    <scope>NUCLEOTIDE SEQUENCE [LARGE SCALE GENOMIC DNA]</scope>
    <source>
        <strain evidence="4 5">IO3-P2-C2</strain>
    </source>
</reference>
<evidence type="ECO:0000313" key="4">
    <source>
        <dbReference type="EMBL" id="OZU88220.1"/>
    </source>
</evidence>
<dbReference type="EMBL" id="NPMS01000005">
    <property type="protein sequence ID" value="OZU88220.1"/>
    <property type="molecule type" value="Genomic_DNA"/>
</dbReference>
<dbReference type="Gene3D" id="1.10.10.630">
    <property type="entry name" value="DnaD domain-like"/>
    <property type="match status" value="1"/>
</dbReference>
<protein>
    <recommendedName>
        <fullName evidence="3">DnaB/C C-terminal domain-containing protein</fullName>
    </recommendedName>
</protein>
<comment type="similarity">
    <text evidence="1">Belongs to the DnaB/DnaD family.</text>
</comment>
<dbReference type="NCBIfam" id="TIGR01446">
    <property type="entry name" value="DnaD_dom"/>
    <property type="match status" value="1"/>
</dbReference>